<dbReference type="InterPro" id="IPR029058">
    <property type="entry name" value="AB_hydrolase_fold"/>
</dbReference>
<comment type="caution">
    <text evidence="4">The sequence shown here is derived from an EMBL/GenBank/DDBJ whole genome shotgun (WGS) entry which is preliminary data.</text>
</comment>
<dbReference type="SUPFAM" id="SSF53474">
    <property type="entry name" value="alpha/beta-Hydrolases"/>
    <property type="match status" value="1"/>
</dbReference>
<dbReference type="InterPro" id="IPR002410">
    <property type="entry name" value="Peptidase_S33"/>
</dbReference>
<dbReference type="AlphaFoldDB" id="A0A7J5TZ68"/>
<evidence type="ECO:0000313" key="5">
    <source>
        <dbReference type="Proteomes" id="UP000488299"/>
    </source>
</evidence>
<dbReference type="EMBL" id="WELI01000005">
    <property type="protein sequence ID" value="KAB7730432.1"/>
    <property type="molecule type" value="Genomic_DNA"/>
</dbReference>
<evidence type="ECO:0000259" key="3">
    <source>
        <dbReference type="Pfam" id="PF00561"/>
    </source>
</evidence>
<evidence type="ECO:0000256" key="1">
    <source>
        <dbReference type="ARBA" id="ARBA00010088"/>
    </source>
</evidence>
<feature type="domain" description="AB hydrolase-1" evidence="3">
    <location>
        <begin position="43"/>
        <end position="252"/>
    </location>
</feature>
<accession>A0A7J5TZ68</accession>
<gene>
    <name evidence="4" type="ORF">F5984_14895</name>
</gene>
<name>A0A7J5TZ68_9BACT</name>
<dbReference type="PRINTS" id="PR00793">
    <property type="entry name" value="PROAMNOPTASE"/>
</dbReference>
<dbReference type="InterPro" id="IPR050266">
    <property type="entry name" value="AB_hydrolase_sf"/>
</dbReference>
<dbReference type="Pfam" id="PF00561">
    <property type="entry name" value="Abhydrolase_1"/>
    <property type="match status" value="1"/>
</dbReference>
<evidence type="ECO:0000256" key="2">
    <source>
        <dbReference type="ARBA" id="ARBA00022801"/>
    </source>
</evidence>
<sequence length="297" mass="34319">MSHQPTTARVFVSHPKETAQTTHIVNRGDTLFTTFYPNPGCKTVVLLHGGPGFPSDLPEVVECLRSRFQLITFHQRGTRQSPCPSRDYSMNAYLSDIEAVRQHYGVERFHLWGHSWGGLYAQIYADRYPDALLSLFLCCPGSGTNLEWKQTEHEVMQLNRSKCTSWEWVQMGWNNLLGMLGSDRAYERLFTQVMKNYNHEFIQTDYLSVDFTNLKAEPINRTRPEILKYPLLPQQPHPPFPVTIVYGDGDIYQSSKNFVLNRYPTATVQTITHCGHIPWLHNPTDYKAILQRHYTNP</sequence>
<keyword evidence="2 4" id="KW-0378">Hydrolase</keyword>
<comment type="similarity">
    <text evidence="1">Belongs to the peptidase S33 family.</text>
</comment>
<protein>
    <submittedName>
        <fullName evidence="4">Alpha/beta fold hydrolase</fullName>
    </submittedName>
</protein>
<evidence type="ECO:0000313" key="4">
    <source>
        <dbReference type="EMBL" id="KAB7730432.1"/>
    </source>
</evidence>
<dbReference type="RefSeq" id="WP_152125015.1">
    <property type="nucleotide sequence ID" value="NZ_WELI01000005.1"/>
</dbReference>
<proteinExistence type="inferred from homology"/>
<dbReference type="Gene3D" id="3.40.50.1820">
    <property type="entry name" value="alpha/beta hydrolase"/>
    <property type="match status" value="1"/>
</dbReference>
<dbReference type="PANTHER" id="PTHR43798">
    <property type="entry name" value="MONOACYLGLYCEROL LIPASE"/>
    <property type="match status" value="1"/>
</dbReference>
<dbReference type="GO" id="GO:0016020">
    <property type="term" value="C:membrane"/>
    <property type="evidence" value="ECO:0007669"/>
    <property type="project" value="TreeGrafter"/>
</dbReference>
<dbReference type="GO" id="GO:0006508">
    <property type="term" value="P:proteolysis"/>
    <property type="evidence" value="ECO:0007669"/>
    <property type="project" value="InterPro"/>
</dbReference>
<dbReference type="GO" id="GO:0008233">
    <property type="term" value="F:peptidase activity"/>
    <property type="evidence" value="ECO:0007669"/>
    <property type="project" value="InterPro"/>
</dbReference>
<dbReference type="InterPro" id="IPR000073">
    <property type="entry name" value="AB_hydrolase_1"/>
</dbReference>
<keyword evidence="5" id="KW-1185">Reference proteome</keyword>
<dbReference type="Proteomes" id="UP000488299">
    <property type="component" value="Unassembled WGS sequence"/>
</dbReference>
<organism evidence="4 5">
    <name type="scientific">Rudanella paleaurantiibacter</name>
    <dbReference type="NCBI Taxonomy" id="2614655"/>
    <lineage>
        <taxon>Bacteria</taxon>
        <taxon>Pseudomonadati</taxon>
        <taxon>Bacteroidota</taxon>
        <taxon>Cytophagia</taxon>
        <taxon>Cytophagales</taxon>
        <taxon>Cytophagaceae</taxon>
        <taxon>Rudanella</taxon>
    </lineage>
</organism>
<reference evidence="4 5" key="1">
    <citation type="submission" date="2019-10" db="EMBL/GenBank/DDBJ databases">
        <title>Rudanella paleaurantiibacter sp. nov., isolated from sludge.</title>
        <authorList>
            <person name="Xu S.Q."/>
        </authorList>
    </citation>
    <scope>NUCLEOTIDE SEQUENCE [LARGE SCALE GENOMIC DNA]</scope>
    <source>
        <strain evidence="4 5">HX-22-17</strain>
    </source>
</reference>
<dbReference type="PANTHER" id="PTHR43798:SF33">
    <property type="entry name" value="HYDROLASE, PUTATIVE (AFU_ORTHOLOGUE AFUA_2G14860)-RELATED"/>
    <property type="match status" value="1"/>
</dbReference>